<dbReference type="InterPro" id="IPR008775">
    <property type="entry name" value="Phytyl_CoA_dOase-like"/>
</dbReference>
<organism evidence="1 2">
    <name type="scientific">Bathycoccus prasinos</name>
    <dbReference type="NCBI Taxonomy" id="41875"/>
    <lineage>
        <taxon>Eukaryota</taxon>
        <taxon>Viridiplantae</taxon>
        <taxon>Chlorophyta</taxon>
        <taxon>Mamiellophyceae</taxon>
        <taxon>Mamiellales</taxon>
        <taxon>Bathycoccaceae</taxon>
        <taxon>Bathycoccus</taxon>
    </lineage>
</organism>
<reference evidence="1 2" key="1">
    <citation type="submission" date="2011-10" db="EMBL/GenBank/DDBJ databases">
        <authorList>
            <person name="Genoscope - CEA"/>
        </authorList>
    </citation>
    <scope>NUCLEOTIDE SEQUENCE [LARGE SCALE GENOMIC DNA]</scope>
    <source>
        <strain evidence="1 2">RCC 1105</strain>
    </source>
</reference>
<dbReference type="Gene3D" id="2.60.120.620">
    <property type="entry name" value="q2cbj1_9rhob like domain"/>
    <property type="match status" value="1"/>
</dbReference>
<dbReference type="KEGG" id="bpg:Bathy14g02100"/>
<dbReference type="AlphaFoldDB" id="K8EN35"/>
<dbReference type="RefSeq" id="XP_007509200.1">
    <property type="nucleotide sequence ID" value="XM_007509138.1"/>
</dbReference>
<dbReference type="Pfam" id="PF05721">
    <property type="entry name" value="PhyH"/>
    <property type="match status" value="1"/>
</dbReference>
<name>K8EN35_9CHLO</name>
<dbReference type="GeneID" id="19011937"/>
<dbReference type="Proteomes" id="UP000198341">
    <property type="component" value="Chromosome 14"/>
</dbReference>
<evidence type="ECO:0000313" key="1">
    <source>
        <dbReference type="EMBL" id="CCO19657.1"/>
    </source>
</evidence>
<dbReference type="SUPFAM" id="SSF51197">
    <property type="entry name" value="Clavaminate synthase-like"/>
    <property type="match status" value="1"/>
</dbReference>
<keyword evidence="2" id="KW-1185">Reference proteome</keyword>
<evidence type="ECO:0008006" key="3">
    <source>
        <dbReference type="Google" id="ProtNLM"/>
    </source>
</evidence>
<accession>K8EN35</accession>
<dbReference type="eggNOG" id="ENOG502S5Q1">
    <property type="taxonomic scope" value="Eukaryota"/>
</dbReference>
<evidence type="ECO:0000313" key="2">
    <source>
        <dbReference type="Proteomes" id="UP000198341"/>
    </source>
</evidence>
<dbReference type="EMBL" id="FO082265">
    <property type="protein sequence ID" value="CCO19657.1"/>
    <property type="molecule type" value="Genomic_DNA"/>
</dbReference>
<protein>
    <recommendedName>
        <fullName evidence="3">Phytanoyl-CoA dioxygenase</fullName>
    </recommendedName>
</protein>
<dbReference type="PANTHER" id="PTHR31630:SF6">
    <property type="entry name" value="PHYTANOYL-COA DIOXYGENASE-RELATED"/>
    <property type="match status" value="1"/>
</dbReference>
<dbReference type="OrthoDB" id="2328924at2759"/>
<proteinExistence type="predicted"/>
<gene>
    <name evidence="1" type="ordered locus">Bathy14g02100</name>
</gene>
<dbReference type="PANTHER" id="PTHR31630">
    <property type="entry name" value="PHYTANOYL-COA DIOXYGENASE-RELATED-RELATED"/>
    <property type="match status" value="1"/>
</dbReference>
<sequence length="379" mass="43927">MYKEQIQELKDLKSRGASKERLTAAAESLKQIKANVKKESLQFLKVHEIEYYENIGKSWDSYPSAIRIPRDSEGYVHAFLHDDCSTNMEGIYQFFCKYGFVVFENVLNEQECTVTCAEIWDQLEEKNTGLDRYVSETFELMSSKTYGLAPQPAVFSHQISKNRSNPKVVSIFQAMLQSQDIIISHDRWCLYRPTQENKNKLEYKHSWKTPSNLHLDLNPWTYNSGCTPINELEFEHMRDFSKELNGVSILTSPNIQGVLSLTDNREYDGGTLLVPGFHRFFAKWCSTLSSMKDQIARGSQQEEENRLIWRGRGAGSYKFSSFDPIHSLKQRITMRAGSLLIWDQRVVHGSSPNHSHKFRVAQFIRAFQESSEGRNKRYT</sequence>